<dbReference type="Proteomes" id="UP000094769">
    <property type="component" value="Unassembled WGS sequence"/>
</dbReference>
<feature type="region of interest" description="Disordered" evidence="1">
    <location>
        <begin position="387"/>
        <end position="424"/>
    </location>
</feature>
<accession>A0A7Z1ADN1</accession>
<keyword evidence="3" id="KW-1185">Reference proteome</keyword>
<evidence type="ECO:0000313" key="2">
    <source>
        <dbReference type="EMBL" id="ODJ86051.1"/>
    </source>
</evidence>
<feature type="compositionally biased region" description="Gly residues" evidence="1">
    <location>
        <begin position="402"/>
        <end position="422"/>
    </location>
</feature>
<proteinExistence type="predicted"/>
<organism evidence="2 3">
    <name type="scientific">Candidatus Thiodiazotropha endolucinida</name>
    <dbReference type="NCBI Taxonomy" id="1655433"/>
    <lineage>
        <taxon>Bacteria</taxon>
        <taxon>Pseudomonadati</taxon>
        <taxon>Pseudomonadota</taxon>
        <taxon>Gammaproteobacteria</taxon>
        <taxon>Chromatiales</taxon>
        <taxon>Sedimenticolaceae</taxon>
        <taxon>Candidatus Thiodiazotropha</taxon>
    </lineage>
</organism>
<dbReference type="AlphaFoldDB" id="A0A7Z1ADN1"/>
<sequence length="473" mass="48562">MHRICAVRRGVDDLLAEAGNTVETRRLIDRADVHIHSAKIDIGAATGTGVAVVVDRDVDRVGVVAGCMCRTVQVGDIAGGIKIVVQIRQRAGEGQDLRCASDRDAGAGRRTQVAADAGGQGDRQRTAAGVDIREVDGRQIDVARDILGHTDIARQGAGVGRIVVDRAHSNRGVVVDTGTAIAVSEYKAYGACARGRVFGVGVFVGDVANERGDRSGIGVGIERDDQIGAAAAAGEGTDLGTAVADGTARYRDIRWAGALITDREHVFSIVAAGLERNGQRAGIEIAAVDIGHDRCGALIDDLGAVVFVVGQAVTTQISDGRDFVVRRDIDIDRAEVDVRTATGAGVAVVVDRDVDRVGIVTVGVWCTVQVGDIARGIEVVVQVGQRAGQGPGSARSTDRNAGAGGGAQVAAGAGGQGHGQGADTGIDITEVNRRQIDIGGNILCDGDVGRQGAGVGRIVVDRGDGDGRAAHCL</sequence>
<evidence type="ECO:0000256" key="1">
    <source>
        <dbReference type="SAM" id="MobiDB-lite"/>
    </source>
</evidence>
<comment type="caution">
    <text evidence="2">The sequence shown here is derived from an EMBL/GenBank/DDBJ whole genome shotgun (WGS) entry which is preliminary data.</text>
</comment>
<reference evidence="2 3" key="1">
    <citation type="submission" date="2016-06" db="EMBL/GenBank/DDBJ databases">
        <title>Genome sequence of endosymbiont of Candidatus Endolucinida thiodiazotropha.</title>
        <authorList>
            <person name="Poehlein A."/>
            <person name="Koenig S."/>
            <person name="Heiden S.E."/>
            <person name="Thuermer A."/>
            <person name="Voget S."/>
            <person name="Daniel R."/>
            <person name="Markert S."/>
            <person name="Gros O."/>
            <person name="Schweder T."/>
        </authorList>
    </citation>
    <scope>NUCLEOTIDE SEQUENCE [LARGE SCALE GENOMIC DNA]</scope>
    <source>
        <strain evidence="2 3">COS</strain>
    </source>
</reference>
<dbReference type="EMBL" id="MARB01000028">
    <property type="protein sequence ID" value="ODJ86051.1"/>
    <property type="molecule type" value="Genomic_DNA"/>
</dbReference>
<protein>
    <submittedName>
        <fullName evidence="2">Uncharacterized protein</fullName>
    </submittedName>
</protein>
<evidence type="ECO:0000313" key="3">
    <source>
        <dbReference type="Proteomes" id="UP000094769"/>
    </source>
</evidence>
<gene>
    <name evidence="2" type="ORF">CODIS_36860</name>
</gene>
<name>A0A7Z1ADN1_9GAMM</name>